<feature type="transmembrane region" description="Helical" evidence="1">
    <location>
        <begin position="64"/>
        <end position="84"/>
    </location>
</feature>
<proteinExistence type="predicted"/>
<protein>
    <recommendedName>
        <fullName evidence="4">Metal-dependent hydrolase</fullName>
    </recommendedName>
</protein>
<dbReference type="Proteomes" id="UP000177870">
    <property type="component" value="Chromosome"/>
</dbReference>
<organism evidence="2 3">
    <name type="scientific">Moorena producens PAL-8-15-08-1</name>
    <dbReference type="NCBI Taxonomy" id="1458985"/>
    <lineage>
        <taxon>Bacteria</taxon>
        <taxon>Bacillati</taxon>
        <taxon>Cyanobacteriota</taxon>
        <taxon>Cyanophyceae</taxon>
        <taxon>Coleofasciculales</taxon>
        <taxon>Coleofasciculaceae</taxon>
        <taxon>Moorena</taxon>
    </lineage>
</organism>
<sequence>MNTPSHAIINLAVLNHQTQFQAALPITLGAILPDLPIFILYIWAKLIRRQPEYQIWSQTYELPFWQNLVATFHSLPLALCGVIISHYWGWQLWEILCLSMILHSLLDLPVHNDDAHRHFFPLSNYRFISPFSYWDPKHHGYTVSTVEKLLVLVATIVTFPMIESWIGKSLLMVVNVLYLIAFLYLVKSKVLGFREQGVGSRE</sequence>
<dbReference type="AlphaFoldDB" id="A0A1D8TM36"/>
<feature type="transmembrane region" description="Helical" evidence="1">
    <location>
        <begin position="20"/>
        <end position="43"/>
    </location>
</feature>
<gene>
    <name evidence="2" type="ORF">BJP34_03765</name>
</gene>
<reference evidence="3" key="1">
    <citation type="submission" date="2016-10" db="EMBL/GenBank/DDBJ databases">
        <title>Comparative genomics uncovers the prolific and rare metabolic potential of the cyanobacterial genus Moorea.</title>
        <authorList>
            <person name="Leao T."/>
            <person name="Castelao G."/>
            <person name="Korobeynikov A."/>
            <person name="Monroe E.A."/>
            <person name="Podell S."/>
            <person name="Glukhov E."/>
            <person name="Allen E."/>
            <person name="Gerwick W.H."/>
            <person name="Gerwick L."/>
        </authorList>
    </citation>
    <scope>NUCLEOTIDE SEQUENCE [LARGE SCALE GENOMIC DNA]</scope>
    <source>
        <strain evidence="3">PAL-8-15-08-1</strain>
    </source>
</reference>
<keyword evidence="1" id="KW-0812">Transmembrane</keyword>
<evidence type="ECO:0008006" key="4">
    <source>
        <dbReference type="Google" id="ProtNLM"/>
    </source>
</evidence>
<keyword evidence="1" id="KW-0472">Membrane</keyword>
<dbReference type="EMBL" id="CP017599">
    <property type="protein sequence ID" value="AOW98679.1"/>
    <property type="molecule type" value="Genomic_DNA"/>
</dbReference>
<feature type="transmembrane region" description="Helical" evidence="1">
    <location>
        <begin position="165"/>
        <end position="186"/>
    </location>
</feature>
<dbReference type="KEGG" id="mpro:BJP34_03765"/>
<evidence type="ECO:0000313" key="2">
    <source>
        <dbReference type="EMBL" id="AOW98679.1"/>
    </source>
</evidence>
<evidence type="ECO:0000313" key="3">
    <source>
        <dbReference type="Proteomes" id="UP000177870"/>
    </source>
</evidence>
<keyword evidence="1" id="KW-1133">Transmembrane helix</keyword>
<evidence type="ECO:0000256" key="1">
    <source>
        <dbReference type="SAM" id="Phobius"/>
    </source>
</evidence>
<name>A0A1D8TM36_9CYAN</name>
<dbReference type="STRING" id="1458985.BJP34_03765"/>
<accession>A0A1D8TM36</accession>